<reference evidence="1 2" key="1">
    <citation type="submission" date="2018-04" db="EMBL/GenBank/DDBJ databases">
        <title>Draft genome sequence of Pseudomonas syringae pv. actinidiae biovar 1 strains isolated from kiwifruit in Kagawa prefecture.</title>
        <authorList>
            <person name="Tabuchi M."/>
            <person name="Saito M."/>
            <person name="Fujiwara S."/>
            <person name="Sasa N."/>
            <person name="Akimitsu K."/>
            <person name="Gomi K."/>
            <person name="Konishi-Sugita S."/>
            <person name="Hamano K."/>
            <person name="Kataoka I."/>
        </authorList>
    </citation>
    <scope>NUCLEOTIDE SEQUENCE [LARGE SCALE GENOMIC DNA]</scope>
    <source>
        <strain evidence="1 2">MAFF212206</strain>
    </source>
</reference>
<protein>
    <submittedName>
        <fullName evidence="1">Uncharacterized protein</fullName>
    </submittedName>
</protein>
<proteinExistence type="predicted"/>
<sequence>MQDEPSDAFKAWGEIIKRNKDFQNSKLKPEAPLVEFYYAQTSMTDFD</sequence>
<dbReference type="AlphaFoldDB" id="A0A2V0QM42"/>
<comment type="caution">
    <text evidence="1">The sequence shown here is derived from an EMBL/GenBank/DDBJ whole genome shotgun (WGS) entry which is preliminary data.</text>
</comment>
<dbReference type="Proteomes" id="UP000247480">
    <property type="component" value="Unassembled WGS sequence"/>
</dbReference>
<gene>
    <name evidence="1" type="ORF">KPSA1_07401</name>
</gene>
<name>A0A2V0QM42_PSESF</name>
<dbReference type="EMBL" id="BGJZ01000405">
    <property type="protein sequence ID" value="GBH13907.1"/>
    <property type="molecule type" value="Genomic_DNA"/>
</dbReference>
<evidence type="ECO:0000313" key="2">
    <source>
        <dbReference type="Proteomes" id="UP000247480"/>
    </source>
</evidence>
<accession>A0A2V0QM42</accession>
<organism evidence="1 2">
    <name type="scientific">Pseudomonas syringae pv. actinidiae</name>
    <dbReference type="NCBI Taxonomy" id="103796"/>
    <lineage>
        <taxon>Bacteria</taxon>
        <taxon>Pseudomonadati</taxon>
        <taxon>Pseudomonadota</taxon>
        <taxon>Gammaproteobacteria</taxon>
        <taxon>Pseudomonadales</taxon>
        <taxon>Pseudomonadaceae</taxon>
        <taxon>Pseudomonas</taxon>
        <taxon>Pseudomonas syringae</taxon>
    </lineage>
</organism>
<evidence type="ECO:0000313" key="1">
    <source>
        <dbReference type="EMBL" id="GBH13907.1"/>
    </source>
</evidence>